<evidence type="ECO:0000256" key="4">
    <source>
        <dbReference type="PIRSR" id="PIRSR603782-2"/>
    </source>
</evidence>
<feature type="disulfide bond" description="Redox-active" evidence="4">
    <location>
        <begin position="72"/>
        <end position="76"/>
    </location>
</feature>
<dbReference type="STRING" id="1123014.SAMN02745746_02681"/>
<evidence type="ECO:0000313" key="8">
    <source>
        <dbReference type="Proteomes" id="UP000192920"/>
    </source>
</evidence>
<dbReference type="RefSeq" id="WP_085276835.1">
    <property type="nucleotide sequence ID" value="NZ_FXAG01000015.1"/>
</dbReference>
<dbReference type="PROSITE" id="PS51257">
    <property type="entry name" value="PROKAR_LIPOPROTEIN"/>
    <property type="match status" value="1"/>
</dbReference>
<evidence type="ECO:0000256" key="5">
    <source>
        <dbReference type="SAM" id="SignalP"/>
    </source>
</evidence>
<dbReference type="PANTHER" id="PTHR12151">
    <property type="entry name" value="ELECTRON TRANSPORT PROTIN SCO1/SENC FAMILY MEMBER"/>
    <property type="match status" value="1"/>
</dbReference>
<feature type="binding site" evidence="3">
    <location>
        <position position="160"/>
    </location>
    <ligand>
        <name>Cu cation</name>
        <dbReference type="ChEBI" id="CHEBI:23378"/>
    </ligand>
</feature>
<evidence type="ECO:0000256" key="2">
    <source>
        <dbReference type="ARBA" id="ARBA00023008"/>
    </source>
</evidence>
<proteinExistence type="inferred from homology"/>
<feature type="signal peptide" evidence="5">
    <location>
        <begin position="1"/>
        <end position="21"/>
    </location>
</feature>
<feature type="binding site" evidence="3">
    <location>
        <position position="76"/>
    </location>
    <ligand>
        <name>Cu cation</name>
        <dbReference type="ChEBI" id="CHEBI:23378"/>
    </ligand>
</feature>
<reference evidence="8" key="1">
    <citation type="submission" date="2017-04" db="EMBL/GenBank/DDBJ databases">
        <authorList>
            <person name="Varghese N."/>
            <person name="Submissions S."/>
        </authorList>
    </citation>
    <scope>NUCLEOTIDE SEQUENCE [LARGE SCALE GENOMIC DNA]</scope>
    <source>
        <strain evidence="8">DSM 22618</strain>
    </source>
</reference>
<sequence length="195" mass="21294">MRAFIVRLLTCLLLASLLACSPDTPKAEFKGTDIAGVKFGGDFTLTDHTGKPRSLSEFKGKVVALFFGYTHCPDVCPTTMLEFASAMKLLETQADQVQVLFITVDPERDTPALLAGYVPHFDPRFIGLSGSPEAVREVEARFKIVAQKRAEPGGGYSVDHSAGAYLFDRSGQLRVYLPYGLPAADLAHDIKELIR</sequence>
<dbReference type="GO" id="GO:0046872">
    <property type="term" value="F:metal ion binding"/>
    <property type="evidence" value="ECO:0007669"/>
    <property type="project" value="UniProtKB-KW"/>
</dbReference>
<protein>
    <submittedName>
        <fullName evidence="7">Protein SCO1/2</fullName>
    </submittedName>
</protein>
<dbReference type="EMBL" id="FXAG01000015">
    <property type="protein sequence ID" value="SMF34846.1"/>
    <property type="molecule type" value="Genomic_DNA"/>
</dbReference>
<organism evidence="7 8">
    <name type="scientific">Pseudogulbenkiania subflava DSM 22618</name>
    <dbReference type="NCBI Taxonomy" id="1123014"/>
    <lineage>
        <taxon>Bacteria</taxon>
        <taxon>Pseudomonadati</taxon>
        <taxon>Pseudomonadota</taxon>
        <taxon>Betaproteobacteria</taxon>
        <taxon>Neisseriales</taxon>
        <taxon>Chromobacteriaceae</taxon>
        <taxon>Pseudogulbenkiania</taxon>
    </lineage>
</organism>
<dbReference type="FunFam" id="3.40.30.10:FF:000013">
    <property type="entry name" value="Blast:Protein SCO1 homolog, mitochondrial"/>
    <property type="match status" value="1"/>
</dbReference>
<evidence type="ECO:0000313" key="7">
    <source>
        <dbReference type="EMBL" id="SMF34846.1"/>
    </source>
</evidence>
<dbReference type="CDD" id="cd02968">
    <property type="entry name" value="SCO"/>
    <property type="match status" value="1"/>
</dbReference>
<name>A0A1Y6BXT7_9NEIS</name>
<feature type="binding site" evidence="3">
    <location>
        <position position="72"/>
    </location>
    <ligand>
        <name>Cu cation</name>
        <dbReference type="ChEBI" id="CHEBI:23378"/>
    </ligand>
</feature>
<gene>
    <name evidence="7" type="ORF">SAMN02745746_02681</name>
</gene>
<dbReference type="SUPFAM" id="SSF52833">
    <property type="entry name" value="Thioredoxin-like"/>
    <property type="match status" value="1"/>
</dbReference>
<evidence type="ECO:0000259" key="6">
    <source>
        <dbReference type="PROSITE" id="PS51352"/>
    </source>
</evidence>
<keyword evidence="3" id="KW-0479">Metal-binding</keyword>
<dbReference type="Gene3D" id="3.40.30.10">
    <property type="entry name" value="Glutaredoxin"/>
    <property type="match status" value="1"/>
</dbReference>
<evidence type="ECO:0000256" key="1">
    <source>
        <dbReference type="ARBA" id="ARBA00010996"/>
    </source>
</evidence>
<dbReference type="PROSITE" id="PS51352">
    <property type="entry name" value="THIOREDOXIN_2"/>
    <property type="match status" value="1"/>
</dbReference>
<evidence type="ECO:0000256" key="3">
    <source>
        <dbReference type="PIRSR" id="PIRSR603782-1"/>
    </source>
</evidence>
<dbReference type="AlphaFoldDB" id="A0A1Y6BXT7"/>
<feature type="domain" description="Thioredoxin" evidence="6">
    <location>
        <begin position="34"/>
        <end position="195"/>
    </location>
</feature>
<dbReference type="InterPro" id="IPR036249">
    <property type="entry name" value="Thioredoxin-like_sf"/>
</dbReference>
<dbReference type="InterPro" id="IPR013766">
    <property type="entry name" value="Thioredoxin_domain"/>
</dbReference>
<dbReference type="InterPro" id="IPR003782">
    <property type="entry name" value="SCO1/SenC"/>
</dbReference>
<dbReference type="Pfam" id="PF02630">
    <property type="entry name" value="SCO1-SenC"/>
    <property type="match status" value="1"/>
</dbReference>
<keyword evidence="8" id="KW-1185">Reference proteome</keyword>
<accession>A0A1Y6BXT7</accession>
<comment type="similarity">
    <text evidence="1">Belongs to the SCO1/2 family.</text>
</comment>
<dbReference type="Proteomes" id="UP000192920">
    <property type="component" value="Unassembled WGS sequence"/>
</dbReference>
<keyword evidence="4" id="KW-1015">Disulfide bond</keyword>
<keyword evidence="5" id="KW-0732">Signal</keyword>
<feature type="chain" id="PRO_5012328367" evidence="5">
    <location>
        <begin position="22"/>
        <end position="195"/>
    </location>
</feature>
<keyword evidence="2 3" id="KW-0186">Copper</keyword>
<dbReference type="PANTHER" id="PTHR12151:SF25">
    <property type="entry name" value="LINALOOL DEHYDRATASE_ISOMERASE DOMAIN-CONTAINING PROTEIN"/>
    <property type="match status" value="1"/>
</dbReference>